<gene>
    <name evidence="1" type="ORF">Pla175_11160</name>
</gene>
<accession>A0A518D8I4</accession>
<protein>
    <recommendedName>
        <fullName evidence="3">PEP-CTERM protein-sorting domain-containing protein</fullName>
    </recommendedName>
</protein>
<proteinExistence type="predicted"/>
<dbReference type="Proteomes" id="UP000317429">
    <property type="component" value="Chromosome"/>
</dbReference>
<reference evidence="1 2" key="1">
    <citation type="submission" date="2019-02" db="EMBL/GenBank/DDBJ databases">
        <title>Deep-cultivation of Planctomycetes and their phenomic and genomic characterization uncovers novel biology.</title>
        <authorList>
            <person name="Wiegand S."/>
            <person name="Jogler M."/>
            <person name="Boedeker C."/>
            <person name="Pinto D."/>
            <person name="Vollmers J."/>
            <person name="Rivas-Marin E."/>
            <person name="Kohn T."/>
            <person name="Peeters S.H."/>
            <person name="Heuer A."/>
            <person name="Rast P."/>
            <person name="Oberbeckmann S."/>
            <person name="Bunk B."/>
            <person name="Jeske O."/>
            <person name="Meyerdierks A."/>
            <person name="Storesund J.E."/>
            <person name="Kallscheuer N."/>
            <person name="Luecker S."/>
            <person name="Lage O.M."/>
            <person name="Pohl T."/>
            <person name="Merkel B.J."/>
            <person name="Hornburger P."/>
            <person name="Mueller R.-W."/>
            <person name="Bruemmer F."/>
            <person name="Labrenz M."/>
            <person name="Spormann A.M."/>
            <person name="Op den Camp H."/>
            <person name="Overmann J."/>
            <person name="Amann R."/>
            <person name="Jetten M.S.M."/>
            <person name="Mascher T."/>
            <person name="Medema M.H."/>
            <person name="Devos D.P."/>
            <person name="Kaster A.-K."/>
            <person name="Ovreas L."/>
            <person name="Rohde M."/>
            <person name="Galperin M.Y."/>
            <person name="Jogler C."/>
        </authorList>
    </citation>
    <scope>NUCLEOTIDE SEQUENCE [LARGE SCALE GENOMIC DNA]</scope>
    <source>
        <strain evidence="1 2">Pla175</strain>
    </source>
</reference>
<dbReference type="AlphaFoldDB" id="A0A518D8I4"/>
<sequence length="268" mass="28041">MSRPRLANAFHPGDSLRKLPTRALLLALVALAAPQRSECQAAPLAVLIDQSTGRTYLENFQATPVFFSGYTIESNAATFSPVGWTPISGNYDAAGNGSVDALGHWIVLSAPSSSMDLSEGVVSGTGGTLAPGQVVSLGATWTGGSTAVTAEYLVGSSTLIANVAFRLNPADYNRDLVVDTNDYNLFRATFGQTIDLRADGNGDGMVNAADFTVWRDRYTPLPVILAPGFGAAVPEPSGYALAACGLALWCGLRITSRGRALTSPAVRR</sequence>
<dbReference type="GO" id="GO:0000272">
    <property type="term" value="P:polysaccharide catabolic process"/>
    <property type="evidence" value="ECO:0007669"/>
    <property type="project" value="InterPro"/>
</dbReference>
<keyword evidence="2" id="KW-1185">Reference proteome</keyword>
<dbReference type="EMBL" id="CP036291">
    <property type="protein sequence ID" value="QDU87750.1"/>
    <property type="molecule type" value="Genomic_DNA"/>
</dbReference>
<dbReference type="KEGG" id="pnd:Pla175_11160"/>
<dbReference type="InterPro" id="IPR018247">
    <property type="entry name" value="EF_Hand_1_Ca_BS"/>
</dbReference>
<organism evidence="1 2">
    <name type="scientific">Pirellulimonas nuda</name>
    <dbReference type="NCBI Taxonomy" id="2528009"/>
    <lineage>
        <taxon>Bacteria</taxon>
        <taxon>Pseudomonadati</taxon>
        <taxon>Planctomycetota</taxon>
        <taxon>Planctomycetia</taxon>
        <taxon>Pirellulales</taxon>
        <taxon>Lacipirellulaceae</taxon>
        <taxon>Pirellulimonas</taxon>
    </lineage>
</organism>
<evidence type="ECO:0008006" key="3">
    <source>
        <dbReference type="Google" id="ProtNLM"/>
    </source>
</evidence>
<dbReference type="Gene3D" id="1.10.1330.10">
    <property type="entry name" value="Dockerin domain"/>
    <property type="match status" value="1"/>
</dbReference>
<name>A0A518D8I4_9BACT</name>
<dbReference type="InterPro" id="IPR036439">
    <property type="entry name" value="Dockerin_dom_sf"/>
</dbReference>
<dbReference type="PROSITE" id="PS00018">
    <property type="entry name" value="EF_HAND_1"/>
    <property type="match status" value="1"/>
</dbReference>
<evidence type="ECO:0000313" key="2">
    <source>
        <dbReference type="Proteomes" id="UP000317429"/>
    </source>
</evidence>
<evidence type="ECO:0000313" key="1">
    <source>
        <dbReference type="EMBL" id="QDU87750.1"/>
    </source>
</evidence>